<dbReference type="Gene3D" id="3.10.310.40">
    <property type="match status" value="1"/>
</dbReference>
<dbReference type="GO" id="GO:0000049">
    <property type="term" value="F:tRNA binding"/>
    <property type="evidence" value="ECO:0007669"/>
    <property type="project" value="UniProtKB-KW"/>
</dbReference>
<evidence type="ECO:0000256" key="9">
    <source>
        <dbReference type="ARBA" id="ARBA00022917"/>
    </source>
</evidence>
<evidence type="ECO:0000259" key="12">
    <source>
        <dbReference type="PROSITE" id="PS50860"/>
    </source>
</evidence>
<dbReference type="InterPro" id="IPR012947">
    <property type="entry name" value="tRNA_SAD"/>
</dbReference>
<evidence type="ECO:0000256" key="11">
    <source>
        <dbReference type="HAMAP-Rule" id="MF_00036"/>
    </source>
</evidence>
<dbReference type="GO" id="GO:0008270">
    <property type="term" value="F:zinc ion binding"/>
    <property type="evidence" value="ECO:0007669"/>
    <property type="project" value="UniProtKB-UniRule"/>
</dbReference>
<evidence type="ECO:0000256" key="4">
    <source>
        <dbReference type="ARBA" id="ARBA00022723"/>
    </source>
</evidence>
<comment type="domain">
    <text evidence="11">Consists of three domains; the N-terminal catalytic domain, the editing domain and the C-terminal C-Ala domain. The editing domain removes incorrectly charged amino acids, while the C-Ala domain, along with tRNA(Ala), serves as a bridge to cooperatively bring together the editing and aminoacylation centers thus stimulating deacylation of misacylated tRNAs.</text>
</comment>
<dbReference type="FunFam" id="3.30.930.10:FF:000004">
    <property type="entry name" value="Alanine--tRNA ligase"/>
    <property type="match status" value="1"/>
</dbReference>
<comment type="subcellular location">
    <subcellularLocation>
        <location evidence="11">Cytoplasm</location>
    </subcellularLocation>
</comment>
<feature type="binding site" evidence="11">
    <location>
        <position position="552"/>
    </location>
    <ligand>
        <name>Zn(2+)</name>
        <dbReference type="ChEBI" id="CHEBI:29105"/>
    </ligand>
</feature>
<comment type="caution">
    <text evidence="13">The sequence shown here is derived from an EMBL/GenBank/DDBJ whole genome shotgun (WGS) entry which is preliminary data.</text>
</comment>
<comment type="catalytic activity">
    <reaction evidence="11">
        <text>tRNA(Ala) + L-alanine + ATP = L-alanyl-tRNA(Ala) + AMP + diphosphate</text>
        <dbReference type="Rhea" id="RHEA:12540"/>
        <dbReference type="Rhea" id="RHEA-COMP:9657"/>
        <dbReference type="Rhea" id="RHEA-COMP:9923"/>
        <dbReference type="ChEBI" id="CHEBI:30616"/>
        <dbReference type="ChEBI" id="CHEBI:33019"/>
        <dbReference type="ChEBI" id="CHEBI:57972"/>
        <dbReference type="ChEBI" id="CHEBI:78442"/>
        <dbReference type="ChEBI" id="CHEBI:78497"/>
        <dbReference type="ChEBI" id="CHEBI:456215"/>
        <dbReference type="EC" id="6.1.1.7"/>
    </reaction>
</comment>
<dbReference type="EMBL" id="DTMZ01000004">
    <property type="protein sequence ID" value="HGD12523.1"/>
    <property type="molecule type" value="Genomic_DNA"/>
</dbReference>
<evidence type="ECO:0000256" key="10">
    <source>
        <dbReference type="ARBA" id="ARBA00023146"/>
    </source>
</evidence>
<evidence type="ECO:0000256" key="6">
    <source>
        <dbReference type="ARBA" id="ARBA00022833"/>
    </source>
</evidence>
<dbReference type="Pfam" id="PF07973">
    <property type="entry name" value="tRNA_SAD"/>
    <property type="match status" value="1"/>
</dbReference>
<evidence type="ECO:0000256" key="8">
    <source>
        <dbReference type="ARBA" id="ARBA00022884"/>
    </source>
</evidence>
<dbReference type="Gene3D" id="3.30.54.20">
    <property type="match status" value="1"/>
</dbReference>
<dbReference type="SUPFAM" id="SSF55681">
    <property type="entry name" value="Class II aaRS and biotin synthetases"/>
    <property type="match status" value="1"/>
</dbReference>
<evidence type="ECO:0000256" key="2">
    <source>
        <dbReference type="ARBA" id="ARBA00022555"/>
    </source>
</evidence>
<dbReference type="Gene3D" id="3.30.980.10">
    <property type="entry name" value="Threonyl-trna Synthetase, Chain A, domain 2"/>
    <property type="match status" value="1"/>
</dbReference>
<evidence type="ECO:0000256" key="1">
    <source>
        <dbReference type="ARBA" id="ARBA00008226"/>
    </source>
</evidence>
<dbReference type="InterPro" id="IPR018164">
    <property type="entry name" value="Ala-tRNA-synth_IIc_N"/>
</dbReference>
<evidence type="ECO:0000256" key="5">
    <source>
        <dbReference type="ARBA" id="ARBA00022741"/>
    </source>
</evidence>
<comment type="cofactor">
    <cofactor evidence="11">
        <name>Zn(2+)</name>
        <dbReference type="ChEBI" id="CHEBI:29105"/>
    </cofactor>
    <text evidence="11">Binds 1 zinc ion per subunit.</text>
</comment>
<sequence>MNHRELRRTFLEFYAQREHKIVPSSSLIPRDDPSLLFTNAGMVQFKALWAGVVELPYRRACSIQKCLRASDLQKVGRTPRHCTFFEMLGNFSFGDYFKTEAIPWAWEYLTKVVKLDPARLYVSVYRDDDEAFAVWHKVVGLPESRIYRLGEEDNFWGPAGGSGACGPCSEIYCDLGPEFGCGKEGCGPGCDCDRFTEIYNIVFPQFNQLPDGTRVPLKNRGIDTGMGLERLAMVSQGKKSIFDTDLFSPIVRGIEEILGLELSSANRQLFYVAADHSRALTFAIADGAIPSNEGRGYILRNILRRALLFAQRQNITEPFLFRVAGAVGEFMRQWYPELGVKREQTALIIKAEEERFLRTLNAGLEKWEEVVSNYRVSGVIPGEELFRLHDTYGFHIELVAELAAETGLKLDRDGFERAMQEQRERSRKATFIAAGKEAAPVAARGPMECEFVGYDEDELETELVSFSQLDDGSYELVLARSPFYAEKGGQVGDTGRVVGEGFEFEVKDSYYRHGVRLLRAVLKSGQPRTGTVFAAIDRERRREIERAHTATHLLHAALRRLIGDYVKQEGSLVEPGRLRFDFSAFEPLQREQITAVEKLVYEQIIKDVIVERLGDVPLDDAKRMGALAFFGEEYGERVNVLKIGDFSIELCGGTHLRRTGEIGMFRIIAETGVAAGIRRIEALVGRQAFERLNSERATLDRLAEELGVSENGLVKRVTALAEEVRHLGARLKQLSTQLARQEAEKLINSVEDLNGVRVVVGHYPFFEVDELRVIADRVREILAINYVGLLTGAVSGNRLRYVIFVSADRQSQLPANKLAKVVGAAFGGGGGGRAELAEGGGALDRLSAGQDVFRREIGAAAGSV</sequence>
<dbReference type="SUPFAM" id="SSF101353">
    <property type="entry name" value="Putative anticodon-binding domain of alanyl-tRNA synthetase (AlaRS)"/>
    <property type="match status" value="1"/>
</dbReference>
<organism evidence="13">
    <name type="scientific">candidate division WOR-3 bacterium</name>
    <dbReference type="NCBI Taxonomy" id="2052148"/>
    <lineage>
        <taxon>Bacteria</taxon>
        <taxon>Bacteria division WOR-3</taxon>
    </lineage>
</organism>
<accession>A0A7V3PSD4</accession>
<comment type="function">
    <text evidence="11">Catalyzes the attachment of alanine to tRNA(Ala) in a two-step reaction: alanine is first activated by ATP to form Ala-AMP and then transferred to the acceptor end of tRNA(Ala). Also edits incorrectly charged Ser-tRNA(Ala) and Gly-tRNA(Ala) via its editing domain.</text>
</comment>
<dbReference type="GO" id="GO:0005829">
    <property type="term" value="C:cytosol"/>
    <property type="evidence" value="ECO:0007669"/>
    <property type="project" value="TreeGrafter"/>
</dbReference>
<proteinExistence type="inferred from homology"/>
<evidence type="ECO:0000256" key="3">
    <source>
        <dbReference type="ARBA" id="ARBA00022598"/>
    </source>
</evidence>
<dbReference type="InterPro" id="IPR009000">
    <property type="entry name" value="Transl_B-barrel_sf"/>
</dbReference>
<dbReference type="InterPro" id="IPR018162">
    <property type="entry name" value="Ala-tRNA-ligase_IIc_anticod-bd"/>
</dbReference>
<dbReference type="GO" id="GO:0005524">
    <property type="term" value="F:ATP binding"/>
    <property type="evidence" value="ECO:0007669"/>
    <property type="project" value="UniProtKB-UniRule"/>
</dbReference>
<keyword evidence="11" id="KW-0963">Cytoplasm</keyword>
<comment type="similarity">
    <text evidence="1 11">Belongs to the class-II aminoacyl-tRNA synthetase family.</text>
</comment>
<feature type="domain" description="Alanyl-transfer RNA synthetases family profile" evidence="12">
    <location>
        <begin position="1"/>
        <end position="694"/>
    </location>
</feature>
<dbReference type="SMART" id="SM00863">
    <property type="entry name" value="tRNA_SAD"/>
    <property type="match status" value="1"/>
</dbReference>
<evidence type="ECO:0000313" key="13">
    <source>
        <dbReference type="EMBL" id="HGD12523.1"/>
    </source>
</evidence>
<keyword evidence="10 11" id="KW-0030">Aminoacyl-tRNA synthetase</keyword>
<dbReference type="FunFam" id="3.10.310.40:FF:000001">
    <property type="entry name" value="Alanine--tRNA ligase"/>
    <property type="match status" value="1"/>
</dbReference>
<dbReference type="SUPFAM" id="SSF50447">
    <property type="entry name" value="Translation proteins"/>
    <property type="match status" value="1"/>
</dbReference>
<dbReference type="Gene3D" id="2.40.30.130">
    <property type="match status" value="1"/>
</dbReference>
<dbReference type="PROSITE" id="PS50860">
    <property type="entry name" value="AA_TRNA_LIGASE_II_ALA"/>
    <property type="match status" value="1"/>
</dbReference>
<gene>
    <name evidence="11 13" type="primary">alaS</name>
    <name evidence="13" type="ORF">ENX16_00335</name>
</gene>
<dbReference type="Pfam" id="PF01411">
    <property type="entry name" value="tRNA-synt_2c"/>
    <property type="match status" value="1"/>
</dbReference>
<dbReference type="InterPro" id="IPR018165">
    <property type="entry name" value="Ala-tRNA-synth_IIc_core"/>
</dbReference>
<dbReference type="PRINTS" id="PR00980">
    <property type="entry name" value="TRNASYNTHALA"/>
</dbReference>
<feature type="binding site" evidence="11">
    <location>
        <position position="651"/>
    </location>
    <ligand>
        <name>Zn(2+)</name>
        <dbReference type="ChEBI" id="CHEBI:29105"/>
    </ligand>
</feature>
<keyword evidence="5 11" id="KW-0547">Nucleotide-binding</keyword>
<dbReference type="PANTHER" id="PTHR11777">
    <property type="entry name" value="ALANYL-TRNA SYNTHETASE"/>
    <property type="match status" value="1"/>
</dbReference>
<dbReference type="HAMAP" id="MF_00036_B">
    <property type="entry name" value="Ala_tRNA_synth_B"/>
    <property type="match status" value="1"/>
</dbReference>
<dbReference type="FunFam" id="3.30.980.10:FF:000004">
    <property type="entry name" value="Alanine--tRNA ligase, cytoplasmic"/>
    <property type="match status" value="1"/>
</dbReference>
<keyword evidence="7 11" id="KW-0067">ATP-binding</keyword>
<dbReference type="Pfam" id="PF02272">
    <property type="entry name" value="DHHA1"/>
    <property type="match status" value="1"/>
</dbReference>
<dbReference type="SUPFAM" id="SSF55186">
    <property type="entry name" value="ThrRS/AlaRS common domain"/>
    <property type="match status" value="1"/>
</dbReference>
<dbReference type="FunFam" id="3.30.54.20:FF:000001">
    <property type="entry name" value="Alanine--tRNA ligase"/>
    <property type="match status" value="1"/>
</dbReference>
<protein>
    <recommendedName>
        <fullName evidence="11">Alanine--tRNA ligase</fullName>
        <ecNumber evidence="11">6.1.1.7</ecNumber>
    </recommendedName>
    <alternativeName>
        <fullName evidence="11">Alanyl-tRNA synthetase</fullName>
        <shortName evidence="11">AlaRS</shortName>
    </alternativeName>
</protein>
<dbReference type="GO" id="GO:0002161">
    <property type="term" value="F:aminoacyl-tRNA deacylase activity"/>
    <property type="evidence" value="ECO:0007669"/>
    <property type="project" value="TreeGrafter"/>
</dbReference>
<keyword evidence="2 11" id="KW-0820">tRNA-binding</keyword>
<dbReference type="GO" id="GO:0006419">
    <property type="term" value="P:alanyl-tRNA aminoacylation"/>
    <property type="evidence" value="ECO:0007669"/>
    <property type="project" value="UniProtKB-UniRule"/>
</dbReference>
<name>A0A7V3PSD4_UNCW3</name>
<dbReference type="InterPro" id="IPR045864">
    <property type="entry name" value="aa-tRNA-synth_II/BPL/LPL"/>
</dbReference>
<dbReference type="InterPro" id="IPR050058">
    <property type="entry name" value="Ala-tRNA_ligase"/>
</dbReference>
<feature type="binding site" evidence="11">
    <location>
        <position position="548"/>
    </location>
    <ligand>
        <name>Zn(2+)</name>
        <dbReference type="ChEBI" id="CHEBI:29105"/>
    </ligand>
</feature>
<dbReference type="InterPro" id="IPR002318">
    <property type="entry name" value="Ala-tRNA-lgiase_IIc"/>
</dbReference>
<evidence type="ECO:0000256" key="7">
    <source>
        <dbReference type="ARBA" id="ARBA00022840"/>
    </source>
</evidence>
<dbReference type="CDD" id="cd00673">
    <property type="entry name" value="AlaRS_core"/>
    <property type="match status" value="1"/>
</dbReference>
<keyword evidence="6 11" id="KW-0862">Zinc</keyword>
<dbReference type="Gene3D" id="6.10.250.550">
    <property type="match status" value="1"/>
</dbReference>
<dbReference type="NCBIfam" id="TIGR00344">
    <property type="entry name" value="alaS"/>
    <property type="match status" value="1"/>
</dbReference>
<dbReference type="InterPro" id="IPR023033">
    <property type="entry name" value="Ala_tRNA_ligase_euk/bac"/>
</dbReference>
<dbReference type="PANTHER" id="PTHR11777:SF9">
    <property type="entry name" value="ALANINE--TRNA LIGASE, CYTOPLASMIC"/>
    <property type="match status" value="1"/>
</dbReference>
<keyword evidence="8 11" id="KW-0694">RNA-binding</keyword>
<dbReference type="GO" id="GO:0004813">
    <property type="term" value="F:alanine-tRNA ligase activity"/>
    <property type="evidence" value="ECO:0007669"/>
    <property type="project" value="UniProtKB-UniRule"/>
</dbReference>
<reference evidence="13" key="1">
    <citation type="journal article" date="2020" name="mSystems">
        <title>Genome- and Community-Level Interaction Insights into Carbon Utilization and Element Cycling Functions of Hydrothermarchaeota in Hydrothermal Sediment.</title>
        <authorList>
            <person name="Zhou Z."/>
            <person name="Liu Y."/>
            <person name="Xu W."/>
            <person name="Pan J."/>
            <person name="Luo Z.H."/>
            <person name="Li M."/>
        </authorList>
    </citation>
    <scope>NUCLEOTIDE SEQUENCE [LARGE SCALE GENOMIC DNA]</scope>
    <source>
        <strain evidence="13">SpSt-914</strain>
    </source>
</reference>
<keyword evidence="3 11" id="KW-0436">Ligase</keyword>
<dbReference type="Gene3D" id="3.30.930.10">
    <property type="entry name" value="Bira Bifunctional Protein, Domain 2"/>
    <property type="match status" value="1"/>
</dbReference>
<keyword evidence="9 11" id="KW-0648">Protein biosynthesis</keyword>
<dbReference type="InterPro" id="IPR018163">
    <property type="entry name" value="Thr/Ala-tRNA-synth_IIc_edit"/>
</dbReference>
<keyword evidence="4 11" id="KW-0479">Metal-binding</keyword>
<dbReference type="AlphaFoldDB" id="A0A7V3PSD4"/>
<dbReference type="EC" id="6.1.1.7" evidence="11"/>
<dbReference type="InterPro" id="IPR003156">
    <property type="entry name" value="DHHA1_dom"/>
</dbReference>
<feature type="binding site" evidence="11">
    <location>
        <position position="655"/>
    </location>
    <ligand>
        <name>Zn(2+)</name>
        <dbReference type="ChEBI" id="CHEBI:29105"/>
    </ligand>
</feature>